<evidence type="ECO:0000313" key="3">
    <source>
        <dbReference type="EMBL" id="PUA39450.1"/>
    </source>
</evidence>
<dbReference type="InterPro" id="IPR000468">
    <property type="entry name" value="Barstar"/>
</dbReference>
<comment type="similarity">
    <text evidence="1">Belongs to the barstar family.</text>
</comment>
<dbReference type="Proteomes" id="UP000244184">
    <property type="component" value="Unassembled WGS sequence"/>
</dbReference>
<comment type="caution">
    <text evidence="3">The sequence shown here is derived from an EMBL/GenBank/DDBJ whole genome shotgun (WGS) entry which is preliminary data.</text>
</comment>
<evidence type="ECO:0000256" key="1">
    <source>
        <dbReference type="ARBA" id="ARBA00006845"/>
    </source>
</evidence>
<dbReference type="InterPro" id="IPR035905">
    <property type="entry name" value="Barstar-like_sf"/>
</dbReference>
<dbReference type="Pfam" id="PF01337">
    <property type="entry name" value="Barstar"/>
    <property type="match status" value="1"/>
</dbReference>
<proteinExistence type="inferred from homology"/>
<protein>
    <submittedName>
        <fullName evidence="3">Ribonuclease inhibitor</fullName>
    </submittedName>
</protein>
<dbReference type="RefSeq" id="WP_108531052.1">
    <property type="nucleotide sequence ID" value="NZ_PYHP01000022.1"/>
</dbReference>
<evidence type="ECO:0000259" key="2">
    <source>
        <dbReference type="Pfam" id="PF01337"/>
    </source>
</evidence>
<reference evidence="3 4" key="1">
    <citation type="submission" date="2018-03" db="EMBL/GenBank/DDBJ databases">
        <title>Genome sequence of Paenibacillus elgii strain AC13 an antimicrobial compound producing bacteria.</title>
        <authorList>
            <person name="Kurokawa A.S."/>
            <person name="Araujo J.F."/>
            <person name="Costa R.A."/>
            <person name="Ortega D.B."/>
            <person name="Pires A.S."/>
            <person name="Pappas G.J.Jr."/>
            <person name="Franco O.L."/>
            <person name="Barreto C."/>
            <person name="Magalhaes B.S."/>
            <person name="Kruger R.H."/>
        </authorList>
    </citation>
    <scope>NUCLEOTIDE SEQUENCE [LARGE SCALE GENOMIC DNA]</scope>
    <source>
        <strain evidence="3 4">AC13</strain>
    </source>
</reference>
<dbReference type="AlphaFoldDB" id="A0A2T6G5M6"/>
<sequence>MNYSIFDHDSELTIGYCSEIVGLSGKIYEDEDHLYHKIQCKQFVFCNEFKEYIVRKKQSMNRSVDVCILDNDKNPIGSYTFLIYDEIYYHKIGFPEDLLDIQFKGSLESFVNHTEIEIWNKWRISPPVHINEWAVLDVPGRRAWLKAVKNHNLTTREWNRDSEKENFFLDGTYVTDYSSFFCAMGEAINGPGGYFGFDLPSLNDCLCGGFGTTGPFTLTWKNYGVAQKYLDKHSWRKQVNYRRRFINKLVYEPEFYFEERANRPLIEALVETLEYTGVKIVSD</sequence>
<dbReference type="SUPFAM" id="SSF52038">
    <property type="entry name" value="Barstar-related"/>
    <property type="match status" value="1"/>
</dbReference>
<name>A0A2T6G5M6_9BACL</name>
<organism evidence="3 4">
    <name type="scientific">Paenibacillus elgii</name>
    <dbReference type="NCBI Taxonomy" id="189691"/>
    <lineage>
        <taxon>Bacteria</taxon>
        <taxon>Bacillati</taxon>
        <taxon>Bacillota</taxon>
        <taxon>Bacilli</taxon>
        <taxon>Bacillales</taxon>
        <taxon>Paenibacillaceae</taxon>
        <taxon>Paenibacillus</taxon>
    </lineage>
</organism>
<evidence type="ECO:0000313" key="4">
    <source>
        <dbReference type="Proteomes" id="UP000244184"/>
    </source>
</evidence>
<feature type="domain" description="Barstar (barnase inhibitor)" evidence="2">
    <location>
        <begin position="167"/>
        <end position="232"/>
    </location>
</feature>
<dbReference type="EMBL" id="PYHP01000022">
    <property type="protein sequence ID" value="PUA39450.1"/>
    <property type="molecule type" value="Genomic_DNA"/>
</dbReference>
<accession>A0A2T6G5M6</accession>
<gene>
    <name evidence="3" type="ORF">C8Z91_08460</name>
</gene>
<dbReference type="Gene3D" id="3.30.370.10">
    <property type="entry name" value="Barstar-like"/>
    <property type="match status" value="1"/>
</dbReference>